<sequence length="77" mass="8614">MPLKLTSMVRRLPMLESFQISGPATHWECNETLPRVQPTNSLAETTRRDAVIGLCESAKRISPRCLVQAYEHGYVGA</sequence>
<organism evidence="1 2">
    <name type="scientific">Eufriesea mexicana</name>
    <dbReference type="NCBI Taxonomy" id="516756"/>
    <lineage>
        <taxon>Eukaryota</taxon>
        <taxon>Metazoa</taxon>
        <taxon>Ecdysozoa</taxon>
        <taxon>Arthropoda</taxon>
        <taxon>Hexapoda</taxon>
        <taxon>Insecta</taxon>
        <taxon>Pterygota</taxon>
        <taxon>Neoptera</taxon>
        <taxon>Endopterygota</taxon>
        <taxon>Hymenoptera</taxon>
        <taxon>Apocrita</taxon>
        <taxon>Aculeata</taxon>
        <taxon>Apoidea</taxon>
        <taxon>Anthophila</taxon>
        <taxon>Apidae</taxon>
        <taxon>Eufriesea</taxon>
    </lineage>
</organism>
<gene>
    <name evidence="1" type="ORF">WN48_06546</name>
</gene>
<evidence type="ECO:0000313" key="1">
    <source>
        <dbReference type="EMBL" id="OAD54601.1"/>
    </source>
</evidence>
<dbReference type="EMBL" id="KQ764145">
    <property type="protein sequence ID" value="OAD54601.1"/>
    <property type="molecule type" value="Genomic_DNA"/>
</dbReference>
<name>A0A310S8M3_9HYME</name>
<reference evidence="1 2" key="1">
    <citation type="submission" date="2015-07" db="EMBL/GenBank/DDBJ databases">
        <title>The genome of Eufriesea mexicana.</title>
        <authorList>
            <person name="Pan H."/>
            <person name="Kapheim K."/>
        </authorList>
    </citation>
    <scope>NUCLEOTIDE SEQUENCE [LARGE SCALE GENOMIC DNA]</scope>
    <source>
        <strain evidence="1">0111107269</strain>
        <tissue evidence="1">Whole body</tissue>
    </source>
</reference>
<accession>A0A310S8M3</accession>
<keyword evidence="2" id="KW-1185">Reference proteome</keyword>
<proteinExistence type="predicted"/>
<dbReference type="Proteomes" id="UP000250275">
    <property type="component" value="Unassembled WGS sequence"/>
</dbReference>
<evidence type="ECO:0000313" key="2">
    <source>
        <dbReference type="Proteomes" id="UP000250275"/>
    </source>
</evidence>
<protein>
    <submittedName>
        <fullName evidence="1">Uncharacterized protein</fullName>
    </submittedName>
</protein>
<dbReference type="AlphaFoldDB" id="A0A310S8M3"/>